<sequence length="145" mass="15304">MAATFRPERVTCFSGVPRSHQADARGRKTRRIVNVTTIGSQVPVLIGNAGYSASKAAVNMLSKNIALDHAKDGITVNCILPGPMITEDTARMSAPPSGPGAVPERYPLGLMKPEDIVALLLPLLGPSGRFITGQSFIVDSGFFIA</sequence>
<evidence type="ECO:0000256" key="3">
    <source>
        <dbReference type="ARBA" id="ARBA00023002"/>
    </source>
</evidence>
<organism evidence="4 5">
    <name type="scientific">Paraburkholderia rhynchosiae</name>
    <dbReference type="NCBI Taxonomy" id="487049"/>
    <lineage>
        <taxon>Bacteria</taxon>
        <taxon>Pseudomonadati</taxon>
        <taxon>Pseudomonadota</taxon>
        <taxon>Betaproteobacteria</taxon>
        <taxon>Burkholderiales</taxon>
        <taxon>Burkholderiaceae</taxon>
        <taxon>Paraburkholderia</taxon>
    </lineage>
</organism>
<dbReference type="PANTHER" id="PTHR43618">
    <property type="entry name" value="7-ALPHA-HYDROXYSTEROID DEHYDROGENASE"/>
    <property type="match status" value="1"/>
</dbReference>
<keyword evidence="2" id="KW-0521">NADP</keyword>
<dbReference type="InterPro" id="IPR020904">
    <property type="entry name" value="Sc_DH/Rdtase_CS"/>
</dbReference>
<comment type="caution">
    <text evidence="4">The sequence shown here is derived from an EMBL/GenBank/DDBJ whole genome shotgun (WGS) entry which is preliminary data.</text>
</comment>
<accession>A0ABX4V0I3</accession>
<dbReference type="InterPro" id="IPR002347">
    <property type="entry name" value="SDR_fam"/>
</dbReference>
<dbReference type="InterPro" id="IPR036291">
    <property type="entry name" value="NAD(P)-bd_dom_sf"/>
</dbReference>
<proteinExistence type="inferred from homology"/>
<keyword evidence="5" id="KW-1185">Reference proteome</keyword>
<keyword evidence="3" id="KW-0560">Oxidoreductase</keyword>
<comment type="similarity">
    <text evidence="1">Belongs to the short-chain dehydrogenases/reductases (SDR) family.</text>
</comment>
<dbReference type="Pfam" id="PF13561">
    <property type="entry name" value="adh_short_C2"/>
    <property type="match status" value="1"/>
</dbReference>
<dbReference type="InterPro" id="IPR052178">
    <property type="entry name" value="Sec_Metab_Biosynth_SDR"/>
</dbReference>
<dbReference type="PANTHER" id="PTHR43618:SF8">
    <property type="entry name" value="7ALPHA-HYDROXYSTEROID DEHYDROGENASE"/>
    <property type="match status" value="1"/>
</dbReference>
<protein>
    <submittedName>
        <fullName evidence="4">Uncharacterized protein</fullName>
    </submittedName>
</protein>
<evidence type="ECO:0000313" key="4">
    <source>
        <dbReference type="EMBL" id="PMS24544.1"/>
    </source>
</evidence>
<evidence type="ECO:0000256" key="2">
    <source>
        <dbReference type="ARBA" id="ARBA00022857"/>
    </source>
</evidence>
<dbReference type="EMBL" id="PNXY01000034">
    <property type="protein sequence ID" value="PMS24544.1"/>
    <property type="molecule type" value="Genomic_DNA"/>
</dbReference>
<evidence type="ECO:0000256" key="1">
    <source>
        <dbReference type="ARBA" id="ARBA00006484"/>
    </source>
</evidence>
<reference evidence="4 5" key="1">
    <citation type="submission" date="2018-01" db="EMBL/GenBank/DDBJ databases">
        <title>Whole genome analyses suggest that Burkholderia sensu lato contains two further novel genera in the rhizoxinica-symbiotica group Mycetohabitans gen. nov., and Trinickia gen. nov.: implications for the evolution of diazotrophy and nodulation in the Burkholderiaceae.</title>
        <authorList>
            <person name="Estrada-de los Santos P."/>
            <person name="Palmer M."/>
            <person name="Chavez-Ramirez B."/>
            <person name="Beukes C."/>
            <person name="Steenkamp E.T."/>
            <person name="Hirsch A.M."/>
            <person name="Manyaka P."/>
            <person name="Maluk M."/>
            <person name="Lafos M."/>
            <person name="Crook M."/>
            <person name="Gross E."/>
            <person name="Simon M.F."/>
            <person name="Bueno dos Reis Junior F."/>
            <person name="Poole P.S."/>
            <person name="Venter S.N."/>
            <person name="James E.K."/>
        </authorList>
    </citation>
    <scope>NUCLEOTIDE SEQUENCE [LARGE SCALE GENOMIC DNA]</scope>
    <source>
        <strain evidence="4 5">WSM 3937</strain>
    </source>
</reference>
<dbReference type="Proteomes" id="UP000235659">
    <property type="component" value="Unassembled WGS sequence"/>
</dbReference>
<dbReference type="Gene3D" id="3.40.50.720">
    <property type="entry name" value="NAD(P)-binding Rossmann-like Domain"/>
    <property type="match status" value="1"/>
</dbReference>
<dbReference type="PRINTS" id="PR00081">
    <property type="entry name" value="GDHRDH"/>
</dbReference>
<name>A0ABX4V0I3_9BURK</name>
<evidence type="ECO:0000313" key="5">
    <source>
        <dbReference type="Proteomes" id="UP000235659"/>
    </source>
</evidence>
<dbReference type="PROSITE" id="PS00061">
    <property type="entry name" value="ADH_SHORT"/>
    <property type="match status" value="1"/>
</dbReference>
<dbReference type="SUPFAM" id="SSF51735">
    <property type="entry name" value="NAD(P)-binding Rossmann-fold domains"/>
    <property type="match status" value="1"/>
</dbReference>
<gene>
    <name evidence="4" type="ORF">C0Z16_30960</name>
</gene>
<dbReference type="CDD" id="cd05233">
    <property type="entry name" value="SDR_c"/>
    <property type="match status" value="1"/>
</dbReference>